<dbReference type="InterPro" id="IPR023827">
    <property type="entry name" value="Peptidase_S8_Asp-AS"/>
</dbReference>
<evidence type="ECO:0000256" key="8">
    <source>
        <dbReference type="RuleBase" id="RU003355"/>
    </source>
</evidence>
<feature type="active site" description="Charge relay system" evidence="6 7">
    <location>
        <position position="577"/>
    </location>
</feature>
<feature type="region of interest" description="Disordered" evidence="9">
    <location>
        <begin position="105"/>
        <end position="135"/>
    </location>
</feature>
<dbReference type="PROSITE" id="PS00136">
    <property type="entry name" value="SUBTILASE_ASP"/>
    <property type="match status" value="1"/>
</dbReference>
<feature type="active site" description="Charge relay system" evidence="6 7">
    <location>
        <position position="192"/>
    </location>
</feature>
<dbReference type="RefSeq" id="XP_040656546.1">
    <property type="nucleotide sequence ID" value="XM_040801513.1"/>
</dbReference>
<dbReference type="InterPro" id="IPR015500">
    <property type="entry name" value="Peptidase_S8_subtilisin-rel"/>
</dbReference>
<keyword evidence="3 10" id="KW-0732">Signal</keyword>
<dbReference type="PANTHER" id="PTHR43806">
    <property type="entry name" value="PEPTIDASE S8"/>
    <property type="match status" value="1"/>
</dbReference>
<keyword evidence="5 7" id="KW-0720">Serine protease</keyword>
<evidence type="ECO:0000256" key="4">
    <source>
        <dbReference type="ARBA" id="ARBA00022801"/>
    </source>
</evidence>
<proteinExistence type="inferred from homology"/>
<dbReference type="Proteomes" id="UP000076580">
    <property type="component" value="Chromosome 02"/>
</dbReference>
<dbReference type="Gene3D" id="3.40.50.200">
    <property type="entry name" value="Peptidase S8/S53 domain"/>
    <property type="match status" value="2"/>
</dbReference>
<dbReference type="GO" id="GO:0016020">
    <property type="term" value="C:membrane"/>
    <property type="evidence" value="ECO:0007669"/>
    <property type="project" value="InterPro"/>
</dbReference>
<keyword evidence="4 7" id="KW-0378">Hydrolase</keyword>
<dbReference type="InterPro" id="IPR050131">
    <property type="entry name" value="Peptidase_S8_subtilisin-like"/>
</dbReference>
<dbReference type="PANTHER" id="PTHR43806:SF66">
    <property type="entry name" value="SERIN ENDOPEPTIDASE"/>
    <property type="match status" value="1"/>
</dbReference>
<dbReference type="PROSITE" id="PS51892">
    <property type="entry name" value="SUBTILASE"/>
    <property type="match status" value="1"/>
</dbReference>
<dbReference type="PROSITE" id="PS00137">
    <property type="entry name" value="SUBTILASE_HIS"/>
    <property type="match status" value="1"/>
</dbReference>
<evidence type="ECO:0000256" key="2">
    <source>
        <dbReference type="ARBA" id="ARBA00022670"/>
    </source>
</evidence>
<feature type="signal peptide" evidence="10">
    <location>
        <begin position="1"/>
        <end position="22"/>
    </location>
</feature>
<feature type="active site" description="Charge relay system" evidence="6 7">
    <location>
        <position position="233"/>
    </location>
</feature>
<feature type="chain" id="PRO_5007580567" evidence="10">
    <location>
        <begin position="23"/>
        <end position="1014"/>
    </location>
</feature>
<accession>A0A151GJB4</accession>
<feature type="domain" description="C5a peptidase/Subtilisin-like protease SBT2-like Fn3-like" evidence="12">
    <location>
        <begin position="648"/>
        <end position="759"/>
    </location>
</feature>
<evidence type="ECO:0000256" key="6">
    <source>
        <dbReference type="PIRSR" id="PIRSR615500-1"/>
    </source>
</evidence>
<dbReference type="InParanoid" id="A0A151GJB4"/>
<evidence type="ECO:0000256" key="10">
    <source>
        <dbReference type="SAM" id="SignalP"/>
    </source>
</evidence>
<comment type="caution">
    <text evidence="13">The sequence shown here is derived from an EMBL/GenBank/DDBJ whole genome shotgun (WGS) entry which is preliminary data.</text>
</comment>
<dbReference type="AlphaFoldDB" id="A0A151GJB4"/>
<feature type="region of interest" description="Disordered" evidence="9">
    <location>
        <begin position="991"/>
        <end position="1014"/>
    </location>
</feature>
<dbReference type="Pfam" id="PF00082">
    <property type="entry name" value="Peptidase_S8"/>
    <property type="match status" value="1"/>
</dbReference>
<dbReference type="InterPro" id="IPR022398">
    <property type="entry name" value="Peptidase_S8_His-AS"/>
</dbReference>
<evidence type="ECO:0000256" key="9">
    <source>
        <dbReference type="SAM" id="MobiDB-lite"/>
    </source>
</evidence>
<dbReference type="InterPro" id="IPR000209">
    <property type="entry name" value="Peptidase_S8/S53_dom"/>
</dbReference>
<organism evidence="13 14">
    <name type="scientific">Drechmeria coniospora</name>
    <name type="common">Nematophagous fungus</name>
    <name type="synonym">Meria coniospora</name>
    <dbReference type="NCBI Taxonomy" id="98403"/>
    <lineage>
        <taxon>Eukaryota</taxon>
        <taxon>Fungi</taxon>
        <taxon>Dikarya</taxon>
        <taxon>Ascomycota</taxon>
        <taxon>Pezizomycotina</taxon>
        <taxon>Sordariomycetes</taxon>
        <taxon>Hypocreomycetidae</taxon>
        <taxon>Hypocreales</taxon>
        <taxon>Ophiocordycipitaceae</taxon>
        <taxon>Drechmeria</taxon>
    </lineage>
</organism>
<evidence type="ECO:0000256" key="7">
    <source>
        <dbReference type="PROSITE-ProRule" id="PRU01240"/>
    </source>
</evidence>
<evidence type="ECO:0000256" key="5">
    <source>
        <dbReference type="ARBA" id="ARBA00022825"/>
    </source>
</evidence>
<protein>
    <submittedName>
        <fullName evidence="13">Subtilisin-like serine protease PR1C</fullName>
    </submittedName>
</protein>
<evidence type="ECO:0000313" key="13">
    <source>
        <dbReference type="EMBL" id="KYK57194.1"/>
    </source>
</evidence>
<reference evidence="13 14" key="1">
    <citation type="journal article" date="2016" name="Sci. Rep.">
        <title>Insights into Adaptations to a Near-Obligate Nematode Endoparasitic Lifestyle from the Finished Genome of Drechmeria coniospora.</title>
        <authorList>
            <person name="Zhang L."/>
            <person name="Zhou Z."/>
            <person name="Guo Q."/>
            <person name="Fokkens L."/>
            <person name="Miskei M."/>
            <person name="Pocsi I."/>
            <person name="Zhang W."/>
            <person name="Chen M."/>
            <person name="Wang L."/>
            <person name="Sun Y."/>
            <person name="Donzelli B.G."/>
            <person name="Gibson D.M."/>
            <person name="Nelson D.R."/>
            <person name="Luo J.G."/>
            <person name="Rep M."/>
            <person name="Liu H."/>
            <person name="Yang S."/>
            <person name="Wang J."/>
            <person name="Krasnoff S.B."/>
            <person name="Xu Y."/>
            <person name="Molnar I."/>
            <person name="Lin M."/>
        </authorList>
    </citation>
    <scope>NUCLEOTIDE SEQUENCE [LARGE SCALE GENOMIC DNA]</scope>
    <source>
        <strain evidence="13 14">ARSEF 6962</strain>
    </source>
</reference>
<evidence type="ECO:0000256" key="3">
    <source>
        <dbReference type="ARBA" id="ARBA00022729"/>
    </source>
</evidence>
<keyword evidence="14" id="KW-1185">Reference proteome</keyword>
<dbReference type="STRING" id="98403.A0A151GJB4"/>
<gene>
    <name evidence="13" type="ORF">DCS_04201</name>
</gene>
<dbReference type="InterPro" id="IPR010435">
    <property type="entry name" value="C5a/SBT2-like_Fn3"/>
</dbReference>
<evidence type="ECO:0000313" key="14">
    <source>
        <dbReference type="Proteomes" id="UP000076580"/>
    </source>
</evidence>
<dbReference type="GO" id="GO:0006508">
    <property type="term" value="P:proteolysis"/>
    <property type="evidence" value="ECO:0007669"/>
    <property type="project" value="UniProtKB-KW"/>
</dbReference>
<dbReference type="InterPro" id="IPR036852">
    <property type="entry name" value="Peptidase_S8/S53_dom_sf"/>
</dbReference>
<dbReference type="EMBL" id="LAYC01000002">
    <property type="protein sequence ID" value="KYK57194.1"/>
    <property type="molecule type" value="Genomic_DNA"/>
</dbReference>
<dbReference type="InterPro" id="IPR023828">
    <property type="entry name" value="Peptidase_S8_Ser-AS"/>
</dbReference>
<dbReference type="Pfam" id="PF06280">
    <property type="entry name" value="fn3_5"/>
    <property type="match status" value="1"/>
</dbReference>
<feature type="compositionally biased region" description="Low complexity" evidence="9">
    <location>
        <begin position="998"/>
        <end position="1014"/>
    </location>
</feature>
<dbReference type="GeneID" id="63716844"/>
<sequence length="1014" mass="107743">MICPHWLAILWLGIIGATSAWAAENATVSPAKLVAGAFILECESGQICESVAKAVEKRGGTLRRTFNSDVFHGISVQLSNLTAEEDKKALVAQFKGIKGTWPVQGLAQSSDSTAKSQPEDKLEEKSTPGQGGGELLEKRLAATPKTYKRHKCLRGRAEDDHVESPWNHLMTHVDKLHKEGYMGSGIKIAVVDTGVDYNHPALGGCFGPACKVATGDNFSNEGDKGDPLDCHGHGTIVASILAGHDKAKGFVGVAPNATIMAYRVLNCRATGSEDDMIAGWLKAKEDGAQIIISSSGFEGQNWAQRPLAMVASRIVASGVPCIVGLGNMQNEGLFFTLNPATGRGVTAVNSFARTDVALEDRGTYSIGNRSEPVEFMFAPGWRGPRDWDKEWRPLHDVDADFGDKPDDDLMGGKDVPIAIDDWTYLERNCKLSPGNSSNGFDQDLVGRIALIRQTPETKNCNFYDRVRNAVARGAAHILAWQDDPTYVMVERKDAKRVRAIGITGSDVGRAMARALAASAPVTARRIGRMRIETGYIAARSAYGPTWDMDIKPNVGAPGQDVPVAYKDGGYGSQSGTSYAGPLVAGVLALMAEVRGTFDPALLNSLLMSTAEPQNEDGRPITVVQQGGGLVKAWEAAHATTLVEPGALTFNDTDNRVRSIGLRITNTGKTEVTYQLSNLAATTLYTFASGSIRPSSGEAVNATANIKLSQTSVVVGPGQSVTVDVSAADPSGLDAKRLPLWSGWVAIKGSDGRKLTVPYLGLGGSLRSATVLDPASALRTLANSEFVLPDPPNGQKPGPSGEIKQSRAAIRGPAISTEIDLVLGSPQLRVDIVPLDLCSASGPVNAKRVGSRAAAGFAKRSNTTELDLSKACVPDSMVTEVSGVKSIGQLPGYPNHHVKRGSVQLDWAGEFAPGQYAPPGRYKIVARALSIMGEAANEAHWQIIESPVFSISYTHNGPSSPKLSQSSADFWAKYFTDNPNLPQPDWDKFYAKNPGLRKPNATAGGAPAAGNSAKE</sequence>
<keyword evidence="2 7" id="KW-0645">Protease</keyword>
<dbReference type="GO" id="GO:0004252">
    <property type="term" value="F:serine-type endopeptidase activity"/>
    <property type="evidence" value="ECO:0007669"/>
    <property type="project" value="UniProtKB-UniRule"/>
</dbReference>
<evidence type="ECO:0000259" key="11">
    <source>
        <dbReference type="Pfam" id="PF00082"/>
    </source>
</evidence>
<evidence type="ECO:0000259" key="12">
    <source>
        <dbReference type="Pfam" id="PF06280"/>
    </source>
</evidence>
<name>A0A151GJB4_DRECN</name>
<dbReference type="PRINTS" id="PR00723">
    <property type="entry name" value="SUBTILISIN"/>
</dbReference>
<comment type="similarity">
    <text evidence="1 7 8">Belongs to the peptidase S8 family.</text>
</comment>
<feature type="compositionally biased region" description="Basic and acidic residues" evidence="9">
    <location>
        <begin position="117"/>
        <end position="126"/>
    </location>
</feature>
<dbReference type="SUPFAM" id="SSF52743">
    <property type="entry name" value="Subtilisin-like"/>
    <property type="match status" value="1"/>
</dbReference>
<evidence type="ECO:0000256" key="1">
    <source>
        <dbReference type="ARBA" id="ARBA00011073"/>
    </source>
</evidence>
<feature type="compositionally biased region" description="Polar residues" evidence="9">
    <location>
        <begin position="106"/>
        <end position="116"/>
    </location>
</feature>
<dbReference type="PROSITE" id="PS00138">
    <property type="entry name" value="SUBTILASE_SER"/>
    <property type="match status" value="1"/>
</dbReference>
<feature type="domain" description="Peptidase S8/S53" evidence="11">
    <location>
        <begin position="183"/>
        <end position="614"/>
    </location>
</feature>